<dbReference type="Proteomes" id="UP000682416">
    <property type="component" value="Chromosome"/>
</dbReference>
<dbReference type="AlphaFoldDB" id="A0A975QKS6"/>
<dbReference type="EMBL" id="CP074402">
    <property type="protein sequence ID" value="QVJ01642.1"/>
    <property type="molecule type" value="Genomic_DNA"/>
</dbReference>
<proteinExistence type="predicted"/>
<evidence type="ECO:0000256" key="3">
    <source>
        <dbReference type="ARBA" id="ARBA00022692"/>
    </source>
</evidence>
<evidence type="ECO:0000313" key="8">
    <source>
        <dbReference type="EMBL" id="QVJ01642.1"/>
    </source>
</evidence>
<keyword evidence="2" id="KW-1003">Cell membrane</keyword>
<keyword evidence="5 6" id="KW-0472">Membrane</keyword>
<sequence length="246" mass="25641">MFFEVMAVLFAAGSVWVLCGSDRPRVLREVLGARVRPEGDHGRGTGLGHGAGPWLRLVALVGGATLLVALLGWTGVLVALGVGAHLWWRSRRGRRRSARLPVTDDLPVLIGLLASGVRAGATLPACLGAVAGAARGDLGTELFAVRDQLRLGAEPALAWERSALPAPLVAVGADLARAAETGAPVADLLDRHVRDLRRRARSAATARVERLGVLVVAPLGLCFLPAFVLIGIVPMAAELLSAALSH</sequence>
<feature type="transmembrane region" description="Helical" evidence="6">
    <location>
        <begin position="57"/>
        <end position="88"/>
    </location>
</feature>
<evidence type="ECO:0000259" key="7">
    <source>
        <dbReference type="Pfam" id="PF00482"/>
    </source>
</evidence>
<dbReference type="InterPro" id="IPR018076">
    <property type="entry name" value="T2SS_GspF_dom"/>
</dbReference>
<name>A0A975QKS6_9ACTN</name>
<evidence type="ECO:0000256" key="2">
    <source>
        <dbReference type="ARBA" id="ARBA00022475"/>
    </source>
</evidence>
<dbReference type="Pfam" id="PF00482">
    <property type="entry name" value="T2SSF"/>
    <property type="match status" value="1"/>
</dbReference>
<protein>
    <submittedName>
        <fullName evidence="8">Type II secretion system F family protein</fullName>
    </submittedName>
</protein>
<evidence type="ECO:0000256" key="1">
    <source>
        <dbReference type="ARBA" id="ARBA00004651"/>
    </source>
</evidence>
<organism evidence="8 9">
    <name type="scientific">Nocardiopsis eucommiae</name>
    <dbReference type="NCBI Taxonomy" id="2831970"/>
    <lineage>
        <taxon>Bacteria</taxon>
        <taxon>Bacillati</taxon>
        <taxon>Actinomycetota</taxon>
        <taxon>Actinomycetes</taxon>
        <taxon>Streptosporangiales</taxon>
        <taxon>Nocardiopsidaceae</taxon>
        <taxon>Nocardiopsis</taxon>
    </lineage>
</organism>
<gene>
    <name evidence="8" type="ORF">KGD82_00400</name>
</gene>
<accession>A0A975QKS6</accession>
<evidence type="ECO:0000313" key="9">
    <source>
        <dbReference type="Proteomes" id="UP000682416"/>
    </source>
</evidence>
<dbReference type="KEGG" id="nec:KGD82_00400"/>
<feature type="domain" description="Type II secretion system protein GspF" evidence="7">
    <location>
        <begin position="111"/>
        <end position="231"/>
    </location>
</feature>
<dbReference type="GO" id="GO:0005886">
    <property type="term" value="C:plasma membrane"/>
    <property type="evidence" value="ECO:0007669"/>
    <property type="project" value="UniProtKB-SubCell"/>
</dbReference>
<keyword evidence="9" id="KW-1185">Reference proteome</keyword>
<evidence type="ECO:0000256" key="4">
    <source>
        <dbReference type="ARBA" id="ARBA00022989"/>
    </source>
</evidence>
<keyword evidence="3 6" id="KW-0812">Transmembrane</keyword>
<comment type="subcellular location">
    <subcellularLocation>
        <location evidence="1">Cell membrane</location>
        <topology evidence="1">Multi-pass membrane protein</topology>
    </subcellularLocation>
</comment>
<dbReference type="PANTHER" id="PTHR35007:SF3">
    <property type="entry name" value="POSSIBLE CONSERVED ALANINE RICH MEMBRANE PROTEIN"/>
    <property type="match status" value="1"/>
</dbReference>
<feature type="transmembrane region" description="Helical" evidence="6">
    <location>
        <begin position="211"/>
        <end position="237"/>
    </location>
</feature>
<reference evidence="8" key="1">
    <citation type="submission" date="2021-05" db="EMBL/GenBank/DDBJ databases">
        <authorList>
            <person name="Kaiqin L."/>
            <person name="Jian G."/>
        </authorList>
    </citation>
    <scope>NUCLEOTIDE SEQUENCE</scope>
    <source>
        <strain evidence="8">HDS5</strain>
    </source>
</reference>
<evidence type="ECO:0000256" key="6">
    <source>
        <dbReference type="SAM" id="Phobius"/>
    </source>
</evidence>
<dbReference type="PANTHER" id="PTHR35007">
    <property type="entry name" value="INTEGRAL MEMBRANE PROTEIN-RELATED"/>
    <property type="match status" value="1"/>
</dbReference>
<evidence type="ECO:0000256" key="5">
    <source>
        <dbReference type="ARBA" id="ARBA00023136"/>
    </source>
</evidence>
<keyword evidence="4 6" id="KW-1133">Transmembrane helix</keyword>